<feature type="compositionally biased region" description="Polar residues" evidence="5">
    <location>
        <begin position="49"/>
        <end position="74"/>
    </location>
</feature>
<dbReference type="Proteomes" id="UP000042958">
    <property type="component" value="Unassembled WGS sequence"/>
</dbReference>
<accession>A0A0F7VFK1</accession>
<dbReference type="InterPro" id="IPR001138">
    <property type="entry name" value="Zn2Cys6_DnaBD"/>
</dbReference>
<organism evidence="7 8">
    <name type="scientific">Penicillium brasilianum</name>
    <dbReference type="NCBI Taxonomy" id="104259"/>
    <lineage>
        <taxon>Eukaryota</taxon>
        <taxon>Fungi</taxon>
        <taxon>Dikarya</taxon>
        <taxon>Ascomycota</taxon>
        <taxon>Pezizomycotina</taxon>
        <taxon>Eurotiomycetes</taxon>
        <taxon>Eurotiomycetidae</taxon>
        <taxon>Eurotiales</taxon>
        <taxon>Aspergillaceae</taxon>
        <taxon>Penicillium</taxon>
    </lineage>
</organism>
<reference evidence="8" key="1">
    <citation type="journal article" date="2015" name="Genome Announc.">
        <title>Draft genome sequence of the fungus Penicillium brasilianum MG11.</title>
        <authorList>
            <person name="Horn F."/>
            <person name="Linde J."/>
            <person name="Mattern D.J."/>
            <person name="Walther G."/>
            <person name="Guthke R."/>
            <person name="Brakhage A.A."/>
            <person name="Valiante V."/>
        </authorList>
    </citation>
    <scope>NUCLEOTIDE SEQUENCE [LARGE SCALE GENOMIC DNA]</scope>
    <source>
        <strain evidence="8">MG11</strain>
    </source>
</reference>
<keyword evidence="3" id="KW-0804">Transcription</keyword>
<dbReference type="PANTHER" id="PTHR47784">
    <property type="entry name" value="STEROL UPTAKE CONTROL PROTEIN 2"/>
    <property type="match status" value="1"/>
</dbReference>
<feature type="region of interest" description="Disordered" evidence="5">
    <location>
        <begin position="45"/>
        <end position="74"/>
    </location>
</feature>
<gene>
    <name evidence="7" type="ORF">PMG11_03459</name>
</gene>
<dbReference type="PROSITE" id="PS50048">
    <property type="entry name" value="ZN2_CY6_FUNGAL_2"/>
    <property type="match status" value="1"/>
</dbReference>
<dbReference type="GO" id="GO:0001228">
    <property type="term" value="F:DNA-binding transcription activator activity, RNA polymerase II-specific"/>
    <property type="evidence" value="ECO:0007669"/>
    <property type="project" value="TreeGrafter"/>
</dbReference>
<dbReference type="CDD" id="cd00067">
    <property type="entry name" value="GAL4"/>
    <property type="match status" value="1"/>
</dbReference>
<dbReference type="SMART" id="SM00066">
    <property type="entry name" value="GAL4"/>
    <property type="match status" value="1"/>
</dbReference>
<evidence type="ECO:0000256" key="5">
    <source>
        <dbReference type="SAM" id="MobiDB-lite"/>
    </source>
</evidence>
<proteinExistence type="predicted"/>
<dbReference type="GO" id="GO:0008270">
    <property type="term" value="F:zinc ion binding"/>
    <property type="evidence" value="ECO:0007669"/>
    <property type="project" value="InterPro"/>
</dbReference>
<evidence type="ECO:0000256" key="3">
    <source>
        <dbReference type="ARBA" id="ARBA00023163"/>
    </source>
</evidence>
<dbReference type="OrthoDB" id="4937900at2759"/>
<keyword evidence="8" id="KW-1185">Reference proteome</keyword>
<dbReference type="EMBL" id="CDHK01000003">
    <property type="protein sequence ID" value="CEO58755.1"/>
    <property type="molecule type" value="Genomic_DNA"/>
</dbReference>
<dbReference type="SUPFAM" id="SSF57701">
    <property type="entry name" value="Zn2/Cys6 DNA-binding domain"/>
    <property type="match status" value="1"/>
</dbReference>
<evidence type="ECO:0000259" key="6">
    <source>
        <dbReference type="PROSITE" id="PS50048"/>
    </source>
</evidence>
<dbReference type="InterPro" id="IPR053157">
    <property type="entry name" value="Sterol_Uptake_Regulator"/>
</dbReference>
<keyword evidence="1" id="KW-0805">Transcription regulation</keyword>
<dbReference type="Gene3D" id="4.10.240.10">
    <property type="entry name" value="Zn(2)-C6 fungal-type DNA-binding domain"/>
    <property type="match status" value="1"/>
</dbReference>
<dbReference type="InterPro" id="IPR021858">
    <property type="entry name" value="Fun_TF"/>
</dbReference>
<keyword evidence="2" id="KW-0238">DNA-binding</keyword>
<keyword evidence="4" id="KW-0539">Nucleus</keyword>
<dbReference type="STRING" id="104259.A0A0F7VFK1"/>
<dbReference type="PANTHER" id="PTHR47784:SF14">
    <property type="entry name" value="ZN(II)2CYS6 TRANSCRIPTION FACTOR (EUROFUNG)"/>
    <property type="match status" value="1"/>
</dbReference>
<dbReference type="GO" id="GO:0003677">
    <property type="term" value="F:DNA binding"/>
    <property type="evidence" value="ECO:0007669"/>
    <property type="project" value="UniProtKB-KW"/>
</dbReference>
<dbReference type="Pfam" id="PF00172">
    <property type="entry name" value="Zn_clus"/>
    <property type="match status" value="1"/>
</dbReference>
<feature type="domain" description="Zn(2)-C6 fungal-type" evidence="6">
    <location>
        <begin position="13"/>
        <end position="43"/>
    </location>
</feature>
<dbReference type="InterPro" id="IPR036864">
    <property type="entry name" value="Zn2-C6_fun-type_DNA-bd_sf"/>
</dbReference>
<evidence type="ECO:0000256" key="2">
    <source>
        <dbReference type="ARBA" id="ARBA00023125"/>
    </source>
</evidence>
<evidence type="ECO:0000313" key="7">
    <source>
        <dbReference type="EMBL" id="CEO58755.1"/>
    </source>
</evidence>
<dbReference type="AlphaFoldDB" id="A0A0F7VFK1"/>
<dbReference type="Pfam" id="PF11951">
    <property type="entry name" value="Fungal_trans_2"/>
    <property type="match status" value="1"/>
</dbReference>
<dbReference type="PROSITE" id="PS00463">
    <property type="entry name" value="ZN2_CY6_FUNGAL_1"/>
    <property type="match status" value="1"/>
</dbReference>
<protein>
    <recommendedName>
        <fullName evidence="6">Zn(2)-C6 fungal-type domain-containing protein</fullName>
    </recommendedName>
</protein>
<evidence type="ECO:0000256" key="1">
    <source>
        <dbReference type="ARBA" id="ARBA00023015"/>
    </source>
</evidence>
<evidence type="ECO:0000313" key="8">
    <source>
        <dbReference type="Proteomes" id="UP000042958"/>
    </source>
</evidence>
<evidence type="ECO:0000256" key="4">
    <source>
        <dbReference type="ARBA" id="ARBA00023242"/>
    </source>
</evidence>
<name>A0A0F7VFK1_PENBI</name>
<sequence length="391" mass="43892">MPSRRSHTKSRKGCSECKRRHVKCDEGTPKCTLCKKRKLECIYPPPQSDLDSSHGSPSVQDGSESGTRTPGGDQSMQTRMLEMRLFHQYLTSTCRTLSQHGLSAHHLSIVIPRMATSFPYLLDSIFALSALHLATVEEDNRITWLDAAVRYQSQACSGMAKILPGITPEHYEPAFVFSVLIFLFATGFPGISTERNQNHDPISEVLEGRRLIAGAAMLFERFNEVGVDAKLSGWLCNSDTEESLENNEKNSDGPSDDDVKRLFDLHKSIMESLEKLQTTIEADKSPQKELYQATWTLLHNSIEPWPKIGPQGGPIAWPLFIPEAYISLLESGDWIARILFLHHAVALRLMCNRWYVRDRGRRLALATLESLGDIPAEWADIISWVKSSVGI</sequence>